<dbReference type="InterPro" id="IPR008928">
    <property type="entry name" value="6-hairpin_glycosidase_sf"/>
</dbReference>
<dbReference type="RefSeq" id="WP_286216196.1">
    <property type="nucleotide sequence ID" value="NZ_AP027736.1"/>
</dbReference>
<dbReference type="EMBL" id="BAABRR010000008">
    <property type="protein sequence ID" value="GAA5519322.1"/>
    <property type="molecule type" value="Genomic_DNA"/>
</dbReference>
<evidence type="ECO:0008006" key="4">
    <source>
        <dbReference type="Google" id="ProtNLM"/>
    </source>
</evidence>
<dbReference type="PANTHER" id="PTHR33886:SF8">
    <property type="entry name" value="UNSATURATED RHAMNOGALACTURONAN HYDROLASE (EUROFUNG)"/>
    <property type="match status" value="1"/>
</dbReference>
<proteinExistence type="predicted"/>
<dbReference type="InterPro" id="IPR052043">
    <property type="entry name" value="PolySaccharide_Degr_Enz"/>
</dbReference>
<evidence type="ECO:0000313" key="2">
    <source>
        <dbReference type="EMBL" id="GAA5519322.1"/>
    </source>
</evidence>
<dbReference type="InterPro" id="IPR010905">
    <property type="entry name" value="Glyco_hydro_88"/>
</dbReference>
<organism evidence="2 3">
    <name type="scientific">Demequina sediminis</name>
    <dbReference type="NCBI Taxonomy" id="1930058"/>
    <lineage>
        <taxon>Bacteria</taxon>
        <taxon>Bacillati</taxon>
        <taxon>Actinomycetota</taxon>
        <taxon>Actinomycetes</taxon>
        <taxon>Micrococcales</taxon>
        <taxon>Demequinaceae</taxon>
        <taxon>Demequina</taxon>
    </lineage>
</organism>
<evidence type="ECO:0000313" key="3">
    <source>
        <dbReference type="Proteomes" id="UP001426770"/>
    </source>
</evidence>
<dbReference type="PANTHER" id="PTHR33886">
    <property type="entry name" value="UNSATURATED RHAMNOGALACTURONAN HYDROLASE (EUROFUNG)"/>
    <property type="match status" value="1"/>
</dbReference>
<keyword evidence="3" id="KW-1185">Reference proteome</keyword>
<dbReference type="InterPro" id="IPR012341">
    <property type="entry name" value="6hp_glycosidase-like_sf"/>
</dbReference>
<gene>
    <name evidence="2" type="ORF">Lsed01_01763</name>
</gene>
<dbReference type="Proteomes" id="UP001426770">
    <property type="component" value="Unassembled WGS sequence"/>
</dbReference>
<reference evidence="2 3" key="1">
    <citation type="submission" date="2024-02" db="EMBL/GenBank/DDBJ databases">
        <title>Lysinimicrobium sediminis NBRC 112286.</title>
        <authorList>
            <person name="Ichikawa N."/>
            <person name="Katano-Makiyama Y."/>
            <person name="Hidaka K."/>
        </authorList>
    </citation>
    <scope>NUCLEOTIDE SEQUENCE [LARGE SCALE GENOMIC DNA]</scope>
    <source>
        <strain evidence="2 3">NBRC 112286</strain>
    </source>
</reference>
<dbReference type="Pfam" id="PF07470">
    <property type="entry name" value="Glyco_hydro_88"/>
    <property type="match status" value="1"/>
</dbReference>
<protein>
    <recommendedName>
        <fullName evidence="4">Glycosyl hydrolase family 88</fullName>
    </recommendedName>
</protein>
<evidence type="ECO:0000256" key="1">
    <source>
        <dbReference type="ARBA" id="ARBA00022801"/>
    </source>
</evidence>
<keyword evidence="1" id="KW-0378">Hydrolase</keyword>
<name>A0ABP9WHN4_9MICO</name>
<dbReference type="Gene3D" id="1.50.10.10">
    <property type="match status" value="1"/>
</dbReference>
<comment type="caution">
    <text evidence="2">The sequence shown here is derived from an EMBL/GenBank/DDBJ whole genome shotgun (WGS) entry which is preliminary data.</text>
</comment>
<accession>A0ABP9WHN4</accession>
<sequence>MTATSSLWRALLSMQRFAWEQGVASHAAIDSGDLDLARALARDAVVRADSDGQLGGMDDAGAVNSGALLEAALLLGEADSGAAEAAQRERWWLLRHAPRDDWGVLHHLKGSSEVWADSVYMVVPALVASGDLAPADMQYRMHREQLWNPSTGLYAHRYDMATGTLTRAEPWASGNGWIAAGLSRALHLGVEAESVRVRWESETRALLDAVARHERADGRFHDVLDDAESFVDGAAGLMFAYAAFTGVADGWLPGEYAEVAARWADASLARVDEHGLVREVCGAPGFDRPGVSVEAQAFAIMGIAARERVG</sequence>
<dbReference type="SUPFAM" id="SSF48208">
    <property type="entry name" value="Six-hairpin glycosidases"/>
    <property type="match status" value="1"/>
</dbReference>